<protein>
    <recommendedName>
        <fullName evidence="3">Secreted protein</fullName>
    </recommendedName>
</protein>
<evidence type="ECO:0008006" key="3">
    <source>
        <dbReference type="Google" id="ProtNLM"/>
    </source>
</evidence>
<comment type="caution">
    <text evidence="1">The sequence shown here is derived from an EMBL/GenBank/DDBJ whole genome shotgun (WGS) entry which is preliminary data.</text>
</comment>
<evidence type="ECO:0000313" key="1">
    <source>
        <dbReference type="EMBL" id="KAK7507888.1"/>
    </source>
</evidence>
<gene>
    <name evidence="1" type="ORF">BaRGS_00000853</name>
</gene>
<keyword evidence="2" id="KW-1185">Reference proteome</keyword>
<organism evidence="1 2">
    <name type="scientific">Batillaria attramentaria</name>
    <dbReference type="NCBI Taxonomy" id="370345"/>
    <lineage>
        <taxon>Eukaryota</taxon>
        <taxon>Metazoa</taxon>
        <taxon>Spiralia</taxon>
        <taxon>Lophotrochozoa</taxon>
        <taxon>Mollusca</taxon>
        <taxon>Gastropoda</taxon>
        <taxon>Caenogastropoda</taxon>
        <taxon>Sorbeoconcha</taxon>
        <taxon>Cerithioidea</taxon>
        <taxon>Batillariidae</taxon>
        <taxon>Batillaria</taxon>
    </lineage>
</organism>
<proteinExistence type="predicted"/>
<accession>A0ABD0M9I7</accession>
<reference evidence="1 2" key="1">
    <citation type="journal article" date="2023" name="Sci. Data">
        <title>Genome assembly of the Korean intertidal mud-creeper Batillaria attramentaria.</title>
        <authorList>
            <person name="Patra A.K."/>
            <person name="Ho P.T."/>
            <person name="Jun S."/>
            <person name="Lee S.J."/>
            <person name="Kim Y."/>
            <person name="Won Y.J."/>
        </authorList>
    </citation>
    <scope>NUCLEOTIDE SEQUENCE [LARGE SCALE GENOMIC DNA]</scope>
    <source>
        <strain evidence="1">Wonlab-2016</strain>
    </source>
</reference>
<sequence length="126" mass="14272">MPWILTGPAVFPFCATKASGIGLGSCQRFSRTFREKQFFFSSVPKRVGQFDILAAHFLWFMPRILHFYFCIFSESYDPLLPVVISHRVPESSSYSRHPGGLFSCQCTLTDLIGTPARKSQEQRGAE</sequence>
<dbReference type="EMBL" id="JACVVK020000003">
    <property type="protein sequence ID" value="KAK7507888.1"/>
    <property type="molecule type" value="Genomic_DNA"/>
</dbReference>
<evidence type="ECO:0000313" key="2">
    <source>
        <dbReference type="Proteomes" id="UP001519460"/>
    </source>
</evidence>
<dbReference type="AlphaFoldDB" id="A0ABD0M9I7"/>
<dbReference type="Proteomes" id="UP001519460">
    <property type="component" value="Unassembled WGS sequence"/>
</dbReference>
<name>A0ABD0M9I7_9CAEN</name>